<accession>A0AA38RB68</accession>
<feature type="compositionally biased region" description="Basic residues" evidence="1">
    <location>
        <begin position="1"/>
        <end position="10"/>
    </location>
</feature>
<feature type="compositionally biased region" description="Low complexity" evidence="1">
    <location>
        <begin position="76"/>
        <end position="87"/>
    </location>
</feature>
<feature type="region of interest" description="Disordered" evidence="1">
    <location>
        <begin position="1"/>
        <end position="158"/>
    </location>
</feature>
<name>A0AA38RB68_9PEZI</name>
<feature type="region of interest" description="Disordered" evidence="1">
    <location>
        <begin position="205"/>
        <end position="245"/>
    </location>
</feature>
<comment type="caution">
    <text evidence="2">The sequence shown here is derived from an EMBL/GenBank/DDBJ whole genome shotgun (WGS) entry which is preliminary data.</text>
</comment>
<evidence type="ECO:0008006" key="4">
    <source>
        <dbReference type="Google" id="ProtNLM"/>
    </source>
</evidence>
<dbReference type="GO" id="GO:0006310">
    <property type="term" value="P:DNA recombination"/>
    <property type="evidence" value="ECO:0007669"/>
    <property type="project" value="TreeGrafter"/>
</dbReference>
<evidence type="ECO:0000256" key="1">
    <source>
        <dbReference type="SAM" id="MobiDB-lite"/>
    </source>
</evidence>
<evidence type="ECO:0000313" key="3">
    <source>
        <dbReference type="Proteomes" id="UP001174694"/>
    </source>
</evidence>
<dbReference type="EMBL" id="JANBVO010000054">
    <property type="protein sequence ID" value="KAJ9132977.1"/>
    <property type="molecule type" value="Genomic_DNA"/>
</dbReference>
<feature type="compositionally biased region" description="Low complexity" evidence="1">
    <location>
        <begin position="45"/>
        <end position="56"/>
    </location>
</feature>
<dbReference type="PANTHER" id="PTHR28527">
    <property type="entry name" value="MATING-TYPE SWITCHING PROTEIN SWI2-RELATED"/>
    <property type="match status" value="1"/>
</dbReference>
<feature type="compositionally biased region" description="Polar residues" evidence="1">
    <location>
        <begin position="99"/>
        <end position="112"/>
    </location>
</feature>
<organism evidence="2 3">
    <name type="scientific">Pleurostoma richardsiae</name>
    <dbReference type="NCBI Taxonomy" id="41990"/>
    <lineage>
        <taxon>Eukaryota</taxon>
        <taxon>Fungi</taxon>
        <taxon>Dikarya</taxon>
        <taxon>Ascomycota</taxon>
        <taxon>Pezizomycotina</taxon>
        <taxon>Sordariomycetes</taxon>
        <taxon>Sordariomycetidae</taxon>
        <taxon>Calosphaeriales</taxon>
        <taxon>Pleurostomataceae</taxon>
        <taxon>Pleurostoma</taxon>
    </lineage>
</organism>
<protein>
    <recommendedName>
        <fullName evidence="4">Swi5-dependent recombination DNA repair protein 1</fullName>
    </recommendedName>
</protein>
<feature type="compositionally biased region" description="Basic and acidic residues" evidence="1">
    <location>
        <begin position="118"/>
        <end position="131"/>
    </location>
</feature>
<reference evidence="2" key="1">
    <citation type="submission" date="2022-07" db="EMBL/GenBank/DDBJ databases">
        <title>Fungi with potential for degradation of polypropylene.</title>
        <authorList>
            <person name="Gostincar C."/>
        </authorList>
    </citation>
    <scope>NUCLEOTIDE SEQUENCE</scope>
    <source>
        <strain evidence="2">EXF-13308</strain>
    </source>
</reference>
<sequence>MSTPAAKRRRLEAATAALRKPFTSPVINRAKTDGGAASSTPTKTSRPASLRSALSREQPAQARDDDDKANATTPLSSSHQPQSQAAPQRKHKAPHATASEPSPTDQDENSLLSLVVAHETELNETLDHLEQQLESARQAARTERQSESQMPGGPADQELRDLVGKWRAAGRMAAEELFELAKDRVSREGGSRAWGAMQRRQRDFYGDLDRERPVRESGSDDAEGYEEAETGLLEAEEDGREDAAEPEFDMLAMLRSLNIDPALLGYNAEEGGWVG</sequence>
<dbReference type="AlphaFoldDB" id="A0AA38RB68"/>
<feature type="compositionally biased region" description="Basic and acidic residues" evidence="1">
    <location>
        <begin position="205"/>
        <end position="218"/>
    </location>
</feature>
<dbReference type="Proteomes" id="UP001174694">
    <property type="component" value="Unassembled WGS sequence"/>
</dbReference>
<evidence type="ECO:0000313" key="2">
    <source>
        <dbReference type="EMBL" id="KAJ9132977.1"/>
    </source>
</evidence>
<proteinExistence type="predicted"/>
<dbReference type="Gene3D" id="6.10.140.1020">
    <property type="match status" value="1"/>
</dbReference>
<gene>
    <name evidence="2" type="ORF">NKR23_g11063</name>
</gene>
<feature type="compositionally biased region" description="Acidic residues" evidence="1">
    <location>
        <begin position="219"/>
        <end position="245"/>
    </location>
</feature>
<keyword evidence="3" id="KW-1185">Reference proteome</keyword>
<dbReference type="PANTHER" id="PTHR28527:SF1">
    <property type="entry name" value="SWI5-DEPENDENT RECOMBINATION DNA REPAIR PROTEIN 1"/>
    <property type="match status" value="1"/>
</dbReference>